<dbReference type="EMBL" id="NKXS01000463">
    <property type="protein sequence ID" value="PIN24116.1"/>
    <property type="molecule type" value="Genomic_DNA"/>
</dbReference>
<protein>
    <submittedName>
        <fullName evidence="1">Uncharacterized protein</fullName>
    </submittedName>
</protein>
<name>A0A2G9HG40_9LAMI</name>
<reference evidence="1" key="3">
    <citation type="journal article" date="2018" name="Gigascience">
        <title>Genome assembly of the pink ipe (Handroanthus impetiginosus, Bignoniaceae), a highly-valued ecologically keystone neotropical timber forest tree.</title>
        <authorList>
            <person name="Silva-Junior O.B."/>
            <person name="Novaes E."/>
            <person name="Grattapaglia D."/>
            <person name="Collevatti R.G."/>
        </authorList>
    </citation>
    <scope>NUCLEOTIDE SEQUENCE [LARGE SCALE GENOMIC DNA]</scope>
    <source>
        <strain evidence="1">UFG-1</strain>
        <tissue evidence="1">Leaf</tissue>
    </source>
</reference>
<accession>A0A2G9HG40</accession>
<comment type="caution">
    <text evidence="1">The sequence shown here is derived from an EMBL/GenBank/DDBJ whole genome shotgun (WGS) entry which is preliminary data.</text>
</comment>
<proteinExistence type="predicted"/>
<evidence type="ECO:0000313" key="3">
    <source>
        <dbReference type="Proteomes" id="UP000231279"/>
    </source>
</evidence>
<reference evidence="1" key="1">
    <citation type="submission" date="2017-07" db="EMBL/GenBank/DDBJ databases">
        <authorList>
            <person name="Sun Z.S."/>
            <person name="Albrecht U."/>
            <person name="Echele G."/>
            <person name="Lee C.C."/>
        </authorList>
    </citation>
    <scope>NUCLEOTIDE SEQUENCE</scope>
    <source>
        <strain evidence="1">UFG-1</strain>
        <tissue evidence="1">Leaf</tissue>
    </source>
</reference>
<gene>
    <name evidence="2" type="ORF">CDL12_03171</name>
    <name evidence="1" type="ORF">CDL12_10844</name>
</gene>
<dbReference type="EMBL" id="NKXS01001852">
    <property type="protein sequence ID" value="PIN16501.1"/>
    <property type="molecule type" value="Genomic_DNA"/>
</dbReference>
<evidence type="ECO:0000313" key="1">
    <source>
        <dbReference type="EMBL" id="PIN16501.1"/>
    </source>
</evidence>
<dbReference type="AlphaFoldDB" id="A0A2G9HG40"/>
<keyword evidence="3" id="KW-1185">Reference proteome</keyword>
<evidence type="ECO:0000313" key="2">
    <source>
        <dbReference type="EMBL" id="PIN24116.1"/>
    </source>
</evidence>
<sequence>MVDIWNGMQHVNSLKLTRKTFENRRRKSQFAPSFISSSIEQINIRTLMLPLKSCSRNFAQNLLRHTIRQNSTL</sequence>
<organism evidence="1 3">
    <name type="scientific">Handroanthus impetiginosus</name>
    <dbReference type="NCBI Taxonomy" id="429701"/>
    <lineage>
        <taxon>Eukaryota</taxon>
        <taxon>Viridiplantae</taxon>
        <taxon>Streptophyta</taxon>
        <taxon>Embryophyta</taxon>
        <taxon>Tracheophyta</taxon>
        <taxon>Spermatophyta</taxon>
        <taxon>Magnoliopsida</taxon>
        <taxon>eudicotyledons</taxon>
        <taxon>Gunneridae</taxon>
        <taxon>Pentapetalae</taxon>
        <taxon>asterids</taxon>
        <taxon>lamiids</taxon>
        <taxon>Lamiales</taxon>
        <taxon>Bignoniaceae</taxon>
        <taxon>Crescentiina</taxon>
        <taxon>Tabebuia alliance</taxon>
        <taxon>Handroanthus</taxon>
    </lineage>
</organism>
<dbReference type="Proteomes" id="UP000231279">
    <property type="component" value="Unassembled WGS sequence"/>
</dbReference>
<reference evidence="3" key="2">
    <citation type="journal article" date="2018" name="Gigascience">
        <title>Genome assembly of the Pink Ipe (Handroanthus impetiginosus, Bignoniaceae), a highly valued, ecologically keystone Neotropical timber forest tree.</title>
        <authorList>
            <person name="Silva-Junior O.B."/>
            <person name="Grattapaglia D."/>
            <person name="Novaes E."/>
            <person name="Collevatti R.G."/>
        </authorList>
    </citation>
    <scope>NUCLEOTIDE SEQUENCE [LARGE SCALE GENOMIC DNA]</scope>
    <source>
        <strain evidence="3">cv. UFG-1</strain>
    </source>
</reference>